<keyword evidence="4" id="KW-0804">Transcription</keyword>
<evidence type="ECO:0000313" key="8">
    <source>
        <dbReference type="Proteomes" id="UP001595075"/>
    </source>
</evidence>
<protein>
    <recommendedName>
        <fullName evidence="6">Zn(2)-C6 fungal-type domain-containing protein</fullName>
    </recommendedName>
</protein>
<accession>A0ABR4CEU8</accession>
<evidence type="ECO:0000256" key="3">
    <source>
        <dbReference type="ARBA" id="ARBA00023015"/>
    </source>
</evidence>
<dbReference type="CDD" id="cd12148">
    <property type="entry name" value="fungal_TF_MHR"/>
    <property type="match status" value="1"/>
</dbReference>
<comment type="caution">
    <text evidence="7">The sequence shown here is derived from an EMBL/GenBank/DDBJ whole genome shotgun (WGS) entry which is preliminary data.</text>
</comment>
<evidence type="ECO:0000313" key="7">
    <source>
        <dbReference type="EMBL" id="KAL2068486.1"/>
    </source>
</evidence>
<evidence type="ECO:0000256" key="4">
    <source>
        <dbReference type="ARBA" id="ARBA00023163"/>
    </source>
</evidence>
<reference evidence="7 8" key="1">
    <citation type="journal article" date="2024" name="Commun. Biol.">
        <title>Comparative genomic analysis of thermophilic fungi reveals convergent evolutionary adaptations and gene losses.</title>
        <authorList>
            <person name="Steindorff A.S."/>
            <person name="Aguilar-Pontes M.V."/>
            <person name="Robinson A.J."/>
            <person name="Andreopoulos B."/>
            <person name="LaButti K."/>
            <person name="Kuo A."/>
            <person name="Mondo S."/>
            <person name="Riley R."/>
            <person name="Otillar R."/>
            <person name="Haridas S."/>
            <person name="Lipzen A."/>
            <person name="Grimwood J."/>
            <person name="Schmutz J."/>
            <person name="Clum A."/>
            <person name="Reid I.D."/>
            <person name="Moisan M.C."/>
            <person name="Butler G."/>
            <person name="Nguyen T.T.M."/>
            <person name="Dewar K."/>
            <person name="Conant G."/>
            <person name="Drula E."/>
            <person name="Henrissat B."/>
            <person name="Hansel C."/>
            <person name="Singer S."/>
            <person name="Hutchinson M.I."/>
            <person name="de Vries R.P."/>
            <person name="Natvig D.O."/>
            <person name="Powell A.J."/>
            <person name="Tsang A."/>
            <person name="Grigoriev I.V."/>
        </authorList>
    </citation>
    <scope>NUCLEOTIDE SEQUENCE [LARGE SCALE GENOMIC DNA]</scope>
    <source>
        <strain evidence="7 8">CBS 494.80</strain>
    </source>
</reference>
<keyword evidence="2" id="KW-0479">Metal-binding</keyword>
<evidence type="ECO:0000256" key="5">
    <source>
        <dbReference type="ARBA" id="ARBA00023242"/>
    </source>
</evidence>
<dbReference type="CDD" id="cd00067">
    <property type="entry name" value="GAL4"/>
    <property type="match status" value="1"/>
</dbReference>
<dbReference type="InterPro" id="IPR001138">
    <property type="entry name" value="Zn2Cys6_DnaBD"/>
</dbReference>
<name>A0ABR4CEU8_9HELO</name>
<organism evidence="7 8">
    <name type="scientific">Oculimacula yallundae</name>
    <dbReference type="NCBI Taxonomy" id="86028"/>
    <lineage>
        <taxon>Eukaryota</taxon>
        <taxon>Fungi</taxon>
        <taxon>Dikarya</taxon>
        <taxon>Ascomycota</taxon>
        <taxon>Pezizomycotina</taxon>
        <taxon>Leotiomycetes</taxon>
        <taxon>Helotiales</taxon>
        <taxon>Ploettnerulaceae</taxon>
        <taxon>Oculimacula</taxon>
    </lineage>
</organism>
<evidence type="ECO:0000259" key="6">
    <source>
        <dbReference type="PROSITE" id="PS00463"/>
    </source>
</evidence>
<dbReference type="PROSITE" id="PS00463">
    <property type="entry name" value="ZN2_CY6_FUNGAL_1"/>
    <property type="match status" value="1"/>
</dbReference>
<evidence type="ECO:0000256" key="2">
    <source>
        <dbReference type="ARBA" id="ARBA00022723"/>
    </source>
</evidence>
<keyword evidence="3" id="KW-0805">Transcription regulation</keyword>
<dbReference type="InterPro" id="IPR050815">
    <property type="entry name" value="TF_fung"/>
</dbReference>
<evidence type="ECO:0000256" key="1">
    <source>
        <dbReference type="ARBA" id="ARBA00004123"/>
    </source>
</evidence>
<proteinExistence type="predicted"/>
<dbReference type="EMBL" id="JAZHXI010000009">
    <property type="protein sequence ID" value="KAL2068486.1"/>
    <property type="molecule type" value="Genomic_DNA"/>
</dbReference>
<dbReference type="Proteomes" id="UP001595075">
    <property type="component" value="Unassembled WGS sequence"/>
</dbReference>
<feature type="domain" description="Zn(2)-C6 fungal-type" evidence="6">
    <location>
        <begin position="8"/>
        <end position="40"/>
    </location>
</feature>
<dbReference type="PANTHER" id="PTHR47338">
    <property type="entry name" value="ZN(II)2CYS6 TRANSCRIPTION FACTOR (EUROFUNG)-RELATED"/>
    <property type="match status" value="1"/>
</dbReference>
<gene>
    <name evidence="7" type="ORF">VTL71DRAFT_16584</name>
</gene>
<sequence>MNRARSGACRNCRIRKRRCLPCPSTDDGCCQLCAQQSTSCSLTRSNPIAAGPNHPIIPADNPLSSCLPQPRDINTLATSSSTRQEWRLPQRLLLRELVELYFCYIHDGPHTLFHEPTFLSGLELGRIPDFVLFAVISLSTRFSTNDYFHGDARSYALVYAAAAIELLQKEMVRPSLESIQACILISQHLGGEGDVEAKHICTGLARLHCQCLRIWDISSMPLVEQEVAKRTYLSVLITGNWSTADMSIAPVASEYPAQHLPLLDEEDFLVLRKRPQRHGLWAQMAQTIDIFREILEVIILLSSGELLAAQIKKVSQLAQRLDQWENQLPERLKYRPDNLEYFQQNGFEKTFLAMHIGYHHYRQLLYFPFLDPRNDNHLASECKKHAMMVSEIASRGGKLVYYIIGHILVVSSSIHLHTLLLGGGDVDRARQYLLSNFNILIKLKSYWPMIDAAVAKLRSFQNHCRMSSLDSFVLDDWMWKFLIAQSAVLGEQRVSRAGPQRSPLVNHGQMDNAVLVETALTWLLDE</sequence>
<comment type="subcellular location">
    <subcellularLocation>
        <location evidence="1">Nucleus</location>
    </subcellularLocation>
</comment>
<dbReference type="PANTHER" id="PTHR47338:SF16">
    <property type="entry name" value="TRANSCRIPTION FACTOR, PUTATIVE (AFU_ORTHOLOGUE AFUA_2G09360)-RELATED"/>
    <property type="match status" value="1"/>
</dbReference>
<keyword evidence="8" id="KW-1185">Reference proteome</keyword>
<keyword evidence="5" id="KW-0539">Nucleus</keyword>